<protein>
    <submittedName>
        <fullName evidence="1">21718_t:CDS:1</fullName>
    </submittedName>
</protein>
<feature type="non-terminal residue" evidence="1">
    <location>
        <position position="444"/>
    </location>
</feature>
<evidence type="ECO:0000313" key="2">
    <source>
        <dbReference type="Proteomes" id="UP000789759"/>
    </source>
</evidence>
<accession>A0A9N9KB40</accession>
<organism evidence="1 2">
    <name type="scientific">Cetraspora pellucida</name>
    <dbReference type="NCBI Taxonomy" id="1433469"/>
    <lineage>
        <taxon>Eukaryota</taxon>
        <taxon>Fungi</taxon>
        <taxon>Fungi incertae sedis</taxon>
        <taxon>Mucoromycota</taxon>
        <taxon>Glomeromycotina</taxon>
        <taxon>Glomeromycetes</taxon>
        <taxon>Diversisporales</taxon>
        <taxon>Gigasporaceae</taxon>
        <taxon>Cetraspora</taxon>
    </lineage>
</organism>
<dbReference type="OrthoDB" id="2424037at2759"/>
<name>A0A9N9KB40_9GLOM</name>
<comment type="caution">
    <text evidence="1">The sequence shown here is derived from an EMBL/GenBank/DDBJ whole genome shotgun (WGS) entry which is preliminary data.</text>
</comment>
<sequence length="444" mass="51645">TIRLPFGRAVEQYLYSLLISHSIRYKVQSKKRVNDAVKQGLITVECVEDQCKSTNRLDDVLQLTKNGKHRVQQIRANEESGCQRSCGGIGKCVETCNHYANEHNIDTDFPVHMIIKRNHVLQNIIQEKTVPSQINLSRELLASHNSASQNELEHLYHQHFICDELKLHQLIERDNLRTRRQVDTNAPENSLERYYQLTLSDDLWLQQARDFGFFCFSIDGKYDLNSNGALILSLVVEDNARYGMPIAFRVSNKENNYTIRLAIEAVQRNVPCNNFDCLHEYHYEDLSNGKGFMRVRNCAPIWQLFAMIDKHRPTKRGLQPILHGLILCWFYIMQTFSVHLKDLRIDNRYWYPIAIAFKIVGRSRSKEEALELGEAYKTFIKFLPLTEIAKEFFGRMPLLNDVPGVRPMTTNNLTERMNKSIEGQRIGTQPINHFIERLYGITLV</sequence>
<evidence type="ECO:0000313" key="1">
    <source>
        <dbReference type="EMBL" id="CAG8820073.1"/>
    </source>
</evidence>
<gene>
    <name evidence="1" type="ORF">CPELLU_LOCUS19611</name>
</gene>
<proteinExistence type="predicted"/>
<keyword evidence="2" id="KW-1185">Reference proteome</keyword>
<dbReference type="AlphaFoldDB" id="A0A9N9KB40"/>
<reference evidence="1" key="1">
    <citation type="submission" date="2021-06" db="EMBL/GenBank/DDBJ databases">
        <authorList>
            <person name="Kallberg Y."/>
            <person name="Tangrot J."/>
            <person name="Rosling A."/>
        </authorList>
    </citation>
    <scope>NUCLEOTIDE SEQUENCE</scope>
    <source>
        <strain evidence="1">FL966</strain>
    </source>
</reference>
<dbReference type="Proteomes" id="UP000789759">
    <property type="component" value="Unassembled WGS sequence"/>
</dbReference>
<dbReference type="EMBL" id="CAJVQA010048747">
    <property type="protein sequence ID" value="CAG8820073.1"/>
    <property type="molecule type" value="Genomic_DNA"/>
</dbReference>